<proteinExistence type="predicted"/>
<dbReference type="AlphaFoldDB" id="A0A173S8S5"/>
<gene>
    <name evidence="1" type="ORF">ERS852573_00902</name>
</gene>
<evidence type="ECO:0000313" key="2">
    <source>
        <dbReference type="Proteomes" id="UP000095597"/>
    </source>
</evidence>
<protein>
    <submittedName>
        <fullName evidence="1">Uncharacterized protein</fullName>
    </submittedName>
</protein>
<reference evidence="1 2" key="1">
    <citation type="submission" date="2015-09" db="EMBL/GenBank/DDBJ databases">
        <authorList>
            <consortium name="Pathogen Informatics"/>
        </authorList>
    </citation>
    <scope>NUCLEOTIDE SEQUENCE [LARGE SCALE GENOMIC DNA]</scope>
    <source>
        <strain evidence="1 2">2789STDY5834961</strain>
    </source>
</reference>
<accession>A0A173S8S5</accession>
<dbReference type="EMBL" id="CYXO01000004">
    <property type="protein sequence ID" value="CUM86914.1"/>
    <property type="molecule type" value="Genomic_DNA"/>
</dbReference>
<dbReference type="OrthoDB" id="2596212at2"/>
<organism evidence="1 2">
    <name type="scientific">Dorea longicatena</name>
    <dbReference type="NCBI Taxonomy" id="88431"/>
    <lineage>
        <taxon>Bacteria</taxon>
        <taxon>Bacillati</taxon>
        <taxon>Bacillota</taxon>
        <taxon>Clostridia</taxon>
        <taxon>Lachnospirales</taxon>
        <taxon>Lachnospiraceae</taxon>
        <taxon>Dorea</taxon>
    </lineage>
</organism>
<sequence>MSTFEERIAKAVTEKFNDGTVEELVSDAVTKALKISIEDQFNWKGEAKKIIDEKVKEVMTPVIERVNLDEYTVKLDAVLTEIINSTNLIDNKEILGNFKSLMTDPDKDTISLKEVFEKYKEYVSESVDTSELEVYIDDEPRYQNVTAEVTVDTRNSIFGGRFCDLVFKCEEDEKLTKEIHLYESKRNGFRITRFESELDINSLRYVDKFDIFMMRLDRAFCDITDIMEMYDDDVNVEVEPEASWD</sequence>
<dbReference type="Proteomes" id="UP000095597">
    <property type="component" value="Unassembled WGS sequence"/>
</dbReference>
<evidence type="ECO:0000313" key="1">
    <source>
        <dbReference type="EMBL" id="CUM86914.1"/>
    </source>
</evidence>
<name>A0A173S8S5_9FIRM</name>
<dbReference type="RefSeq" id="WP_055213788.1">
    <property type="nucleotide sequence ID" value="NZ_CYXO01000004.1"/>
</dbReference>